<feature type="transmembrane region" description="Helical" evidence="1">
    <location>
        <begin position="174"/>
        <end position="199"/>
    </location>
</feature>
<dbReference type="InterPro" id="IPR029063">
    <property type="entry name" value="SAM-dependent_MTases_sf"/>
</dbReference>
<protein>
    <submittedName>
        <fullName evidence="2">Methyltransferase family protein</fullName>
    </submittedName>
</protein>
<dbReference type="GO" id="GO:0032259">
    <property type="term" value="P:methylation"/>
    <property type="evidence" value="ECO:0007669"/>
    <property type="project" value="UniProtKB-KW"/>
</dbReference>
<accession>A0A2S6H2A0</accession>
<dbReference type="GO" id="GO:0008168">
    <property type="term" value="F:methyltransferase activity"/>
    <property type="evidence" value="ECO:0007669"/>
    <property type="project" value="UniProtKB-KW"/>
</dbReference>
<proteinExistence type="predicted"/>
<keyword evidence="1" id="KW-0472">Membrane</keyword>
<reference evidence="2 3" key="1">
    <citation type="submission" date="2018-02" db="EMBL/GenBank/DDBJ databases">
        <title>Subsurface microbial communities from deep shales in Ohio and West Virginia, USA.</title>
        <authorList>
            <person name="Wrighton K."/>
        </authorList>
    </citation>
    <scope>NUCLEOTIDE SEQUENCE [LARGE SCALE GENOMIC DNA]</scope>
    <source>
        <strain evidence="2 3">OWC-G53F</strain>
    </source>
</reference>
<keyword evidence="2" id="KW-0489">Methyltransferase</keyword>
<dbReference type="CDD" id="cd02440">
    <property type="entry name" value="AdoMet_MTases"/>
    <property type="match status" value="1"/>
</dbReference>
<feature type="transmembrane region" description="Helical" evidence="1">
    <location>
        <begin position="219"/>
        <end position="243"/>
    </location>
</feature>
<name>A0A2S6H2A0_9GAMM</name>
<evidence type="ECO:0000256" key="1">
    <source>
        <dbReference type="SAM" id="Phobius"/>
    </source>
</evidence>
<sequence>MQANEYELMRDVQGQHWWWLGRERLLRYMMDKYLVGDRRDYLVADVGSGFGANISLLSEYGTVYALETDSDCLAYISETEPEATPIRWQSPEPVDHKFDVMLLADVLEHIEDDHAAMQWVADHLKPGGLAFITVPAHMHLWSEMDEVVHHFRRYSKNALLDTVNSKLTIEKLSFYNAILYPVKILFVALTTALRMFFPAKTKKSYNDLPPSFINTIFKVIMYVEAWVIRCINLPFGVSLVMVVKKL</sequence>
<dbReference type="SUPFAM" id="SSF53335">
    <property type="entry name" value="S-adenosyl-L-methionine-dependent methyltransferases"/>
    <property type="match status" value="1"/>
</dbReference>
<comment type="caution">
    <text evidence="2">The sequence shown here is derived from an EMBL/GenBank/DDBJ whole genome shotgun (WGS) entry which is preliminary data.</text>
</comment>
<dbReference type="AlphaFoldDB" id="A0A2S6H2A0"/>
<gene>
    <name evidence="2" type="ORF">B0F88_10798</name>
</gene>
<dbReference type="Proteomes" id="UP000238071">
    <property type="component" value="Unassembled WGS sequence"/>
</dbReference>
<organism evidence="2 3">
    <name type="scientific">Methylobacter tundripaludum</name>
    <dbReference type="NCBI Taxonomy" id="173365"/>
    <lineage>
        <taxon>Bacteria</taxon>
        <taxon>Pseudomonadati</taxon>
        <taxon>Pseudomonadota</taxon>
        <taxon>Gammaproteobacteria</taxon>
        <taxon>Methylococcales</taxon>
        <taxon>Methylococcaceae</taxon>
        <taxon>Methylobacter</taxon>
    </lineage>
</organism>
<dbReference type="Gene3D" id="3.40.50.150">
    <property type="entry name" value="Vaccinia Virus protein VP39"/>
    <property type="match status" value="1"/>
</dbReference>
<dbReference type="RefSeq" id="WP_104423844.1">
    <property type="nucleotide sequence ID" value="NZ_PTIY01000007.1"/>
</dbReference>
<dbReference type="Pfam" id="PF13489">
    <property type="entry name" value="Methyltransf_23"/>
    <property type="match status" value="1"/>
</dbReference>
<keyword evidence="1" id="KW-1133">Transmembrane helix</keyword>
<keyword evidence="3" id="KW-1185">Reference proteome</keyword>
<keyword evidence="1" id="KW-0812">Transmembrane</keyword>
<dbReference type="OrthoDB" id="9810247at2"/>
<evidence type="ECO:0000313" key="3">
    <source>
        <dbReference type="Proteomes" id="UP000238071"/>
    </source>
</evidence>
<evidence type="ECO:0000313" key="2">
    <source>
        <dbReference type="EMBL" id="PPK71574.1"/>
    </source>
</evidence>
<keyword evidence="2" id="KW-0808">Transferase</keyword>
<dbReference type="EMBL" id="PTIY01000007">
    <property type="protein sequence ID" value="PPK71574.1"/>
    <property type="molecule type" value="Genomic_DNA"/>
</dbReference>